<accession>A0AAE4NPH4</accession>
<dbReference type="AlphaFoldDB" id="A0AAE4NPH4"/>
<feature type="region of interest" description="Disordered" evidence="1">
    <location>
        <begin position="111"/>
        <end position="134"/>
    </location>
</feature>
<name>A0AAE4NPH4_9CORY</name>
<evidence type="ECO:0000313" key="3">
    <source>
        <dbReference type="Proteomes" id="UP001185706"/>
    </source>
</evidence>
<evidence type="ECO:0000313" key="2">
    <source>
        <dbReference type="EMBL" id="MDV2420509.1"/>
    </source>
</evidence>
<feature type="compositionally biased region" description="Basic residues" evidence="1">
    <location>
        <begin position="124"/>
        <end position="134"/>
    </location>
</feature>
<organism evidence="2 3">
    <name type="scientific">Corynebacterium tuberculostearicum</name>
    <dbReference type="NCBI Taxonomy" id="38304"/>
    <lineage>
        <taxon>Bacteria</taxon>
        <taxon>Bacillati</taxon>
        <taxon>Actinomycetota</taxon>
        <taxon>Actinomycetes</taxon>
        <taxon>Mycobacteriales</taxon>
        <taxon>Corynebacteriaceae</taxon>
        <taxon>Corynebacterium</taxon>
    </lineage>
</organism>
<dbReference type="EMBL" id="JAVBIB010000036">
    <property type="protein sequence ID" value="MDV2420509.1"/>
    <property type="molecule type" value="Genomic_DNA"/>
</dbReference>
<evidence type="ECO:0000256" key="1">
    <source>
        <dbReference type="SAM" id="MobiDB-lite"/>
    </source>
</evidence>
<proteinExistence type="predicted"/>
<reference evidence="2" key="1">
    <citation type="submission" date="2023-08" db="EMBL/GenBank/DDBJ databases">
        <title>Genomic characterization of the C. tuberculostearicum species complex, a ubiquitous member of the human skin microbiome.</title>
        <authorList>
            <person name="Ahmed N."/>
            <person name="Deming C."/>
            <person name="Conlan S."/>
            <person name="Segre J."/>
        </authorList>
    </citation>
    <scope>NUCLEOTIDE SEQUENCE</scope>
    <source>
        <strain evidence="2">CTNIH22</strain>
    </source>
</reference>
<protein>
    <submittedName>
        <fullName evidence="2">Uncharacterized protein</fullName>
    </submittedName>
</protein>
<dbReference type="RefSeq" id="WP_259887941.1">
    <property type="nucleotide sequence ID" value="NZ_JAVBIB010000036.1"/>
</dbReference>
<comment type="caution">
    <text evidence="2">The sequence shown here is derived from an EMBL/GenBank/DDBJ whole genome shotgun (WGS) entry which is preliminary data.</text>
</comment>
<gene>
    <name evidence="2" type="ORF">RAE03_12175</name>
</gene>
<sequence length="134" mass="15448">MTTQKEVCERCGKPIPQRTDPRGRQARFCSGACRAAASRERRRRQHQEELAQAHEQATLKLRTPREEVADAARVIGEMTRDLRTGREFYVSDEHQELVLAVREFAELMENNARRSAAPAGLNRAARRAKKKRRH</sequence>
<dbReference type="Proteomes" id="UP001185706">
    <property type="component" value="Unassembled WGS sequence"/>
</dbReference>